<proteinExistence type="predicted"/>
<keyword evidence="3" id="KW-1185">Reference proteome</keyword>
<dbReference type="EMBL" id="CP104557">
    <property type="protein sequence ID" value="UXH38376.1"/>
    <property type="molecule type" value="Genomic_DNA"/>
</dbReference>
<dbReference type="RefSeq" id="WP_261743702.1">
    <property type="nucleotide sequence ID" value="NZ_CP104557.1"/>
</dbReference>
<reference evidence="2" key="1">
    <citation type="submission" date="2022-09" db="EMBL/GenBank/DDBJ databases">
        <title>Complete genome sequence of Pseudomonas promysalinigenes strain RL-WG26, a newly isolated PGPR with the potential for plant salinity stress alleviation.</title>
        <authorList>
            <person name="Ren L."/>
            <person name="Wang G."/>
            <person name="Hu H."/>
        </authorList>
    </citation>
    <scope>NUCLEOTIDE SEQUENCE</scope>
    <source>
        <strain evidence="2">RL-WG26</strain>
    </source>
</reference>
<dbReference type="Proteomes" id="UP001064504">
    <property type="component" value="Chromosome"/>
</dbReference>
<evidence type="ECO:0000313" key="3">
    <source>
        <dbReference type="Proteomes" id="UP001064504"/>
    </source>
</evidence>
<organism evidence="2 3">
    <name type="scientific">Pseudomonas promysalinigenes</name>
    <dbReference type="NCBI Taxonomy" id="485898"/>
    <lineage>
        <taxon>Bacteria</taxon>
        <taxon>Pseudomonadati</taxon>
        <taxon>Pseudomonadota</taxon>
        <taxon>Gammaproteobacteria</taxon>
        <taxon>Pseudomonadales</taxon>
        <taxon>Pseudomonadaceae</taxon>
        <taxon>Pseudomonas</taxon>
    </lineage>
</organism>
<accession>A0ABY6AFM9</accession>
<sequence length="135" mass="15516">MPTAFTQKEIKAITNLIREWPTSEKITWDLICEASQVVLEFKPTRQALSSKQLINNAYKTRKLEIASKKRETDNLILPKSLTAAAIQIKNLQEENRLLRAELSSMAEAARAFIYNATKTMKLEELRKKPPKSDRK</sequence>
<name>A0ABY6AFM9_9PSED</name>
<feature type="coiled-coil region" evidence="1">
    <location>
        <begin position="81"/>
        <end position="108"/>
    </location>
</feature>
<gene>
    <name evidence="2" type="ORF">N5C08_15475</name>
</gene>
<evidence type="ECO:0008006" key="4">
    <source>
        <dbReference type="Google" id="ProtNLM"/>
    </source>
</evidence>
<evidence type="ECO:0000256" key="1">
    <source>
        <dbReference type="SAM" id="Coils"/>
    </source>
</evidence>
<keyword evidence="1" id="KW-0175">Coiled coil</keyword>
<evidence type="ECO:0000313" key="2">
    <source>
        <dbReference type="EMBL" id="UXH38376.1"/>
    </source>
</evidence>
<protein>
    <recommendedName>
        <fullName evidence="4">Transposase</fullName>
    </recommendedName>
</protein>